<evidence type="ECO:0000259" key="7">
    <source>
        <dbReference type="PROSITE" id="PS50975"/>
    </source>
</evidence>
<dbReference type="Gene3D" id="3.40.50.261">
    <property type="entry name" value="Succinyl-CoA synthetase domains"/>
    <property type="match status" value="1"/>
</dbReference>
<dbReference type="InterPro" id="IPR016102">
    <property type="entry name" value="Succinyl-CoA_synth-like"/>
</dbReference>
<sequence length="413" mass="44604">MDLLEYQAKELFREIGIPVLPSQRIDSPRDLKGLKIPYPVVLKSQVPAGGRGRAGGIKFVENTIDAIAAAQTIFHLPIMGQYPEVLLAEARYDAEREFYLAVALDYTLRRPVLLGSPKGGIDVEAVMEQMQQVVIEQEFSPFYARRLALKMGLEGNLIQSVSDILQAMYNLFVQKDLDLVEINPLGVNANGEVMALDGKVTANDCALQRHPDLAILATKVRRGKPHLCGHCGETPAPVSEDLWELEGNIGIVCNGTGLAMATLDSVYQAGGKPASCLNVGEEVPSNVATTLCDRLEKGLETIAHENSIKVLLVNILGGVTSCDELADAISNFVQRNYGEGLVSPLPSRPVRRPRQDSTETGNGHNPYFVVRLAGSEIDAAKERLGALGVSVIDNLDEAVSQAVALTKPSGKRS</sequence>
<reference evidence="8" key="1">
    <citation type="journal article" date="2015" name="ISME J.">
        <title>Draft Genome Sequence of Streptomyces incarnatus NRRL8089, which Produces the Nucleoside Antibiotic Sinefungin.</title>
        <authorList>
            <person name="Oshima K."/>
            <person name="Hattori M."/>
            <person name="Shimizu H."/>
            <person name="Fukuda K."/>
            <person name="Nemoto M."/>
            <person name="Inagaki K."/>
            <person name="Tamura T."/>
        </authorList>
    </citation>
    <scope>NUCLEOTIDE SEQUENCE</scope>
    <source>
        <strain evidence="8">FACHB-1375</strain>
    </source>
</reference>
<dbReference type="InterPro" id="IPR013815">
    <property type="entry name" value="ATP_grasp_subdomain_1"/>
</dbReference>
<dbReference type="RefSeq" id="WP_190463847.1">
    <property type="nucleotide sequence ID" value="NZ_JACJPW010000016.1"/>
</dbReference>
<dbReference type="GO" id="GO:0005829">
    <property type="term" value="C:cytosol"/>
    <property type="evidence" value="ECO:0007669"/>
    <property type="project" value="TreeGrafter"/>
</dbReference>
<dbReference type="GO" id="GO:0004775">
    <property type="term" value="F:succinate-CoA ligase (ADP-forming) activity"/>
    <property type="evidence" value="ECO:0007669"/>
    <property type="project" value="TreeGrafter"/>
</dbReference>
<dbReference type="Gene3D" id="3.30.1490.20">
    <property type="entry name" value="ATP-grasp fold, A domain"/>
    <property type="match status" value="1"/>
</dbReference>
<name>A0A926VCJ6_9CYAN</name>
<protein>
    <submittedName>
        <fullName evidence="8">Succinate--CoA ligase subunit beta</fullName>
    </submittedName>
</protein>
<accession>A0A926VCJ6</accession>
<keyword evidence="1 8" id="KW-0436">Ligase</keyword>
<evidence type="ECO:0000256" key="2">
    <source>
        <dbReference type="ARBA" id="ARBA00022723"/>
    </source>
</evidence>
<dbReference type="SUPFAM" id="SSF52210">
    <property type="entry name" value="Succinyl-CoA synthetase domains"/>
    <property type="match status" value="1"/>
</dbReference>
<dbReference type="InterPro" id="IPR005809">
    <property type="entry name" value="Succ_CoA_ligase-like_bsu"/>
</dbReference>
<dbReference type="GO" id="GO:0005524">
    <property type="term" value="F:ATP binding"/>
    <property type="evidence" value="ECO:0007669"/>
    <property type="project" value="UniProtKB-UniRule"/>
</dbReference>
<evidence type="ECO:0000256" key="1">
    <source>
        <dbReference type="ARBA" id="ARBA00022598"/>
    </source>
</evidence>
<comment type="caution">
    <text evidence="8">The sequence shown here is derived from an EMBL/GenBank/DDBJ whole genome shotgun (WGS) entry which is preliminary data.</text>
</comment>
<evidence type="ECO:0000313" key="8">
    <source>
        <dbReference type="EMBL" id="MBD2181080.1"/>
    </source>
</evidence>
<dbReference type="GO" id="GO:0006104">
    <property type="term" value="P:succinyl-CoA metabolic process"/>
    <property type="evidence" value="ECO:0007669"/>
    <property type="project" value="TreeGrafter"/>
</dbReference>
<feature type="domain" description="ATP-grasp" evidence="7">
    <location>
        <begin position="9"/>
        <end position="52"/>
    </location>
</feature>
<keyword evidence="3 5" id="KW-0547">Nucleotide-binding</keyword>
<dbReference type="GO" id="GO:0006099">
    <property type="term" value="P:tricarboxylic acid cycle"/>
    <property type="evidence" value="ECO:0007669"/>
    <property type="project" value="InterPro"/>
</dbReference>
<organism evidence="8 9">
    <name type="scientific">Aerosakkonema funiforme FACHB-1375</name>
    <dbReference type="NCBI Taxonomy" id="2949571"/>
    <lineage>
        <taxon>Bacteria</taxon>
        <taxon>Bacillati</taxon>
        <taxon>Cyanobacteriota</taxon>
        <taxon>Cyanophyceae</taxon>
        <taxon>Oscillatoriophycideae</taxon>
        <taxon>Aerosakkonematales</taxon>
        <taxon>Aerosakkonemataceae</taxon>
        <taxon>Aerosakkonema</taxon>
    </lineage>
</organism>
<dbReference type="PROSITE" id="PS50975">
    <property type="entry name" value="ATP_GRASP"/>
    <property type="match status" value="1"/>
</dbReference>
<dbReference type="InterPro" id="IPR011761">
    <property type="entry name" value="ATP-grasp"/>
</dbReference>
<evidence type="ECO:0000313" key="9">
    <source>
        <dbReference type="Proteomes" id="UP000641646"/>
    </source>
</evidence>
<dbReference type="Pfam" id="PF08442">
    <property type="entry name" value="ATP-grasp_2"/>
    <property type="match status" value="1"/>
</dbReference>
<dbReference type="AlphaFoldDB" id="A0A926VCJ6"/>
<evidence type="ECO:0000256" key="5">
    <source>
        <dbReference type="PROSITE-ProRule" id="PRU00409"/>
    </source>
</evidence>
<gene>
    <name evidence="8" type="ORF">H6G03_08195</name>
</gene>
<feature type="region of interest" description="Disordered" evidence="6">
    <location>
        <begin position="343"/>
        <end position="365"/>
    </location>
</feature>
<dbReference type="InterPro" id="IPR013650">
    <property type="entry name" value="ATP-grasp_succ-CoA_synth-type"/>
</dbReference>
<proteinExistence type="predicted"/>
<dbReference type="GO" id="GO:0042709">
    <property type="term" value="C:succinate-CoA ligase complex"/>
    <property type="evidence" value="ECO:0007669"/>
    <property type="project" value="TreeGrafter"/>
</dbReference>
<reference evidence="8" key="2">
    <citation type="submission" date="2020-08" db="EMBL/GenBank/DDBJ databases">
        <authorList>
            <person name="Chen M."/>
            <person name="Teng W."/>
            <person name="Zhao L."/>
            <person name="Hu C."/>
            <person name="Zhou Y."/>
            <person name="Han B."/>
            <person name="Song L."/>
            <person name="Shu W."/>
        </authorList>
    </citation>
    <scope>NUCLEOTIDE SEQUENCE</scope>
    <source>
        <strain evidence="8">FACHB-1375</strain>
    </source>
</reference>
<keyword evidence="4" id="KW-0460">Magnesium</keyword>
<keyword evidence="9" id="KW-1185">Reference proteome</keyword>
<dbReference type="SUPFAM" id="SSF56059">
    <property type="entry name" value="Glutathione synthetase ATP-binding domain-like"/>
    <property type="match status" value="1"/>
</dbReference>
<dbReference type="PANTHER" id="PTHR11815">
    <property type="entry name" value="SUCCINYL-COA SYNTHETASE BETA CHAIN"/>
    <property type="match status" value="1"/>
</dbReference>
<evidence type="ECO:0000256" key="3">
    <source>
        <dbReference type="ARBA" id="ARBA00022741"/>
    </source>
</evidence>
<evidence type="ECO:0000256" key="6">
    <source>
        <dbReference type="SAM" id="MobiDB-lite"/>
    </source>
</evidence>
<dbReference type="PANTHER" id="PTHR11815:SF10">
    <property type="entry name" value="SUCCINATE--COA LIGASE [GDP-FORMING] SUBUNIT BETA, MITOCHONDRIAL"/>
    <property type="match status" value="1"/>
</dbReference>
<dbReference type="GO" id="GO:0046872">
    <property type="term" value="F:metal ion binding"/>
    <property type="evidence" value="ECO:0007669"/>
    <property type="project" value="UniProtKB-KW"/>
</dbReference>
<dbReference type="Pfam" id="PF00549">
    <property type="entry name" value="Ligase_CoA"/>
    <property type="match status" value="1"/>
</dbReference>
<dbReference type="Gene3D" id="3.30.470.20">
    <property type="entry name" value="ATP-grasp fold, B domain"/>
    <property type="match status" value="1"/>
</dbReference>
<dbReference type="EMBL" id="JACJPW010000016">
    <property type="protein sequence ID" value="MBD2181080.1"/>
    <property type="molecule type" value="Genomic_DNA"/>
</dbReference>
<keyword evidence="2" id="KW-0479">Metal-binding</keyword>
<dbReference type="InterPro" id="IPR005811">
    <property type="entry name" value="SUCC_ACL_C"/>
</dbReference>
<dbReference type="Proteomes" id="UP000641646">
    <property type="component" value="Unassembled WGS sequence"/>
</dbReference>
<keyword evidence="5" id="KW-0067">ATP-binding</keyword>
<dbReference type="PIRSF" id="PIRSF001554">
    <property type="entry name" value="SucCS_beta"/>
    <property type="match status" value="1"/>
</dbReference>
<evidence type="ECO:0000256" key="4">
    <source>
        <dbReference type="ARBA" id="ARBA00022842"/>
    </source>
</evidence>